<dbReference type="PROSITE" id="PS50042">
    <property type="entry name" value="CNMP_BINDING_3"/>
    <property type="match status" value="1"/>
</dbReference>
<sequence>MRKVLLIFSELTDGDVEWLSTAGDRIHLEKGAVLIGNNVRVDSIYFVLDGRLAIKTAKGDVIRLLESGEVIGEMSLVDPAPTVVSVEIDADATLLRIPDSKVRAKLASDTAFAARFYRALCVFLADRMRNTTLRMGYGTGALDKHSADELNDDLLDTVHLAGARFDRMLKRLAG</sequence>
<evidence type="ECO:0000313" key="2">
    <source>
        <dbReference type="EMBL" id="QJR09880.1"/>
    </source>
</evidence>
<dbReference type="SUPFAM" id="SSF51206">
    <property type="entry name" value="cAMP-binding domain-like"/>
    <property type="match status" value="1"/>
</dbReference>
<dbReference type="KEGG" id="uru:DSM104443_00930"/>
<dbReference type="AlphaFoldDB" id="A0A6M4GRB1"/>
<dbReference type="GO" id="GO:0003700">
    <property type="term" value="F:DNA-binding transcription factor activity"/>
    <property type="evidence" value="ECO:0007669"/>
    <property type="project" value="TreeGrafter"/>
</dbReference>
<evidence type="ECO:0000313" key="3">
    <source>
        <dbReference type="Proteomes" id="UP000501534"/>
    </source>
</evidence>
<dbReference type="EMBL" id="CP053069">
    <property type="protein sequence ID" value="QJR09880.1"/>
    <property type="molecule type" value="Genomic_DNA"/>
</dbReference>
<protein>
    <recommendedName>
        <fullName evidence="1">Cyclic nucleotide-binding domain-containing protein</fullName>
    </recommendedName>
</protein>
<organism evidence="2 3">
    <name type="scientific">Usitatibacter rugosus</name>
    <dbReference type="NCBI Taxonomy" id="2732067"/>
    <lineage>
        <taxon>Bacteria</taxon>
        <taxon>Pseudomonadati</taxon>
        <taxon>Pseudomonadota</taxon>
        <taxon>Betaproteobacteria</taxon>
        <taxon>Nitrosomonadales</taxon>
        <taxon>Usitatibacteraceae</taxon>
        <taxon>Usitatibacter</taxon>
    </lineage>
</organism>
<dbReference type="RefSeq" id="WP_171089952.1">
    <property type="nucleotide sequence ID" value="NZ_CP053069.1"/>
</dbReference>
<dbReference type="PANTHER" id="PTHR24567:SF74">
    <property type="entry name" value="HTH-TYPE TRANSCRIPTIONAL REGULATOR ARCR"/>
    <property type="match status" value="1"/>
</dbReference>
<name>A0A6M4GRB1_9PROT</name>
<dbReference type="InterPro" id="IPR014710">
    <property type="entry name" value="RmlC-like_jellyroll"/>
</dbReference>
<keyword evidence="3" id="KW-1185">Reference proteome</keyword>
<evidence type="ECO:0000259" key="1">
    <source>
        <dbReference type="PROSITE" id="PS50042"/>
    </source>
</evidence>
<dbReference type="Proteomes" id="UP000501534">
    <property type="component" value="Chromosome"/>
</dbReference>
<dbReference type="Gene3D" id="2.60.120.10">
    <property type="entry name" value="Jelly Rolls"/>
    <property type="match status" value="1"/>
</dbReference>
<reference evidence="2 3" key="1">
    <citation type="submission" date="2020-04" db="EMBL/GenBank/DDBJ databases">
        <title>Usitatibacter rugosus gen. nov., sp. nov. and Usitatibacter palustris sp. nov., novel members of Usitatibacteraceae fam. nov. within the order Nitrosomonadales isolated from soil.</title>
        <authorList>
            <person name="Huber K.J."/>
            <person name="Neumann-Schaal M."/>
            <person name="Geppert A."/>
            <person name="Luckner M."/>
            <person name="Wanner G."/>
            <person name="Overmann J."/>
        </authorList>
    </citation>
    <scope>NUCLEOTIDE SEQUENCE [LARGE SCALE GENOMIC DNA]</scope>
    <source>
        <strain evidence="2 3">0125_3</strain>
    </source>
</reference>
<dbReference type="InterPro" id="IPR050397">
    <property type="entry name" value="Env_Response_Regulators"/>
</dbReference>
<dbReference type="InterPro" id="IPR018490">
    <property type="entry name" value="cNMP-bd_dom_sf"/>
</dbReference>
<dbReference type="Pfam" id="PF00027">
    <property type="entry name" value="cNMP_binding"/>
    <property type="match status" value="1"/>
</dbReference>
<dbReference type="PANTHER" id="PTHR24567">
    <property type="entry name" value="CRP FAMILY TRANSCRIPTIONAL REGULATORY PROTEIN"/>
    <property type="match status" value="1"/>
</dbReference>
<accession>A0A6M4GRB1</accession>
<feature type="domain" description="Cyclic nucleotide-binding" evidence="1">
    <location>
        <begin position="7"/>
        <end position="103"/>
    </location>
</feature>
<dbReference type="InterPro" id="IPR000595">
    <property type="entry name" value="cNMP-bd_dom"/>
</dbReference>
<dbReference type="CDD" id="cd00038">
    <property type="entry name" value="CAP_ED"/>
    <property type="match status" value="1"/>
</dbReference>
<proteinExistence type="predicted"/>
<dbReference type="GO" id="GO:0005829">
    <property type="term" value="C:cytosol"/>
    <property type="evidence" value="ECO:0007669"/>
    <property type="project" value="TreeGrafter"/>
</dbReference>
<dbReference type="SMART" id="SM00100">
    <property type="entry name" value="cNMP"/>
    <property type="match status" value="1"/>
</dbReference>
<gene>
    <name evidence="2" type="ORF">DSM104443_00930</name>
</gene>